<dbReference type="AlphaFoldDB" id="A0A0L0NYT1"/>
<dbReference type="Proteomes" id="UP000037122">
    <property type="component" value="Unassembled WGS sequence"/>
</dbReference>
<reference evidence="2" key="1">
    <citation type="journal article" date="2015" name="BMC Genomics">
        <title>Draft genome of a commonly misdiagnosed multidrug resistant pathogen Candida auris.</title>
        <authorList>
            <person name="Chatterjee S."/>
            <person name="Alampalli S.V."/>
            <person name="Nageshan R.K."/>
            <person name="Chettiar S.T."/>
            <person name="Joshi S."/>
            <person name="Tatu U.S."/>
        </authorList>
    </citation>
    <scope>NUCLEOTIDE SEQUENCE [LARGE SCALE GENOMIC DNA]</scope>
    <source>
        <strain evidence="2">6684</strain>
    </source>
</reference>
<name>A0A0L0NYT1_CANAR</name>
<organism evidence="1 2">
    <name type="scientific">Candidozyma auris</name>
    <name type="common">Yeast</name>
    <name type="synonym">Candida auris</name>
    <dbReference type="NCBI Taxonomy" id="498019"/>
    <lineage>
        <taxon>Eukaryota</taxon>
        <taxon>Fungi</taxon>
        <taxon>Dikarya</taxon>
        <taxon>Ascomycota</taxon>
        <taxon>Saccharomycotina</taxon>
        <taxon>Pichiomycetes</taxon>
        <taxon>Metschnikowiaceae</taxon>
        <taxon>Candidozyma</taxon>
    </lineage>
</organism>
<comment type="caution">
    <text evidence="1">The sequence shown here is derived from an EMBL/GenBank/DDBJ whole genome shotgun (WGS) entry which is preliminary data.</text>
</comment>
<sequence length="52" mass="5867">MLKKIIDGDFVQIGRRVKKLLQMTAAAEGTRKGPKRHVAVLSIMCLMILMQQ</sequence>
<protein>
    <submittedName>
        <fullName evidence="1">Uncharacterized protein</fullName>
    </submittedName>
</protein>
<gene>
    <name evidence="1" type="ORF">QG37_03966</name>
</gene>
<accession>A0A0L0NYT1</accession>
<evidence type="ECO:0000313" key="1">
    <source>
        <dbReference type="EMBL" id="KND99169.1"/>
    </source>
</evidence>
<evidence type="ECO:0000313" key="2">
    <source>
        <dbReference type="Proteomes" id="UP000037122"/>
    </source>
</evidence>
<dbReference type="VEuPathDB" id="FungiDB:QG37_03966"/>
<proteinExistence type="predicted"/>
<dbReference type="EMBL" id="LGST01000026">
    <property type="protein sequence ID" value="KND99169.1"/>
    <property type="molecule type" value="Genomic_DNA"/>
</dbReference>